<feature type="region of interest" description="Disordered" evidence="8">
    <location>
        <begin position="1109"/>
        <end position="1162"/>
    </location>
</feature>
<feature type="region of interest" description="Disordered" evidence="8">
    <location>
        <begin position="43"/>
        <end position="84"/>
    </location>
</feature>
<sequence length="1162" mass="132186">MSGGCPTRYYSSVVASKPKTMQEAIEMATELIDRRNNTLAERQAENKRKFEDTPRYNQNQQPNKRQNTGRAYAAGNGDKKSYEGTKPLCPKTVGAGLQLQITTTTTAITITTTTVTTTTQEPKGQIPMPSFALSAGLQASFRTTPPWKNKNQRKVVARAYAVGVAGQNPDNNVVTGMFLLNNHCASILFDTGADRSFVSTQFSTLINIAPTTLDHGYNIELADGRIIWVNTVLLGCTLNFLNHPFHVDLMPVEMGTYDVIIGMDWLTKYQAVIDCAKKIIRIPFGSEILIFHGDGSRNKCGTRLNIISCTKTQKYLLQGCHVFLAHITVKETGDKSKKKQLQDVPIVKNFPEVFPEDLPGLPHTRQVEFHIDLVPGAAPVARAPYRLAPSEMKELADQLQELSDKGFIRPSSSPWGAPVLFVKKKDGSLRMCIDYRELNKLTVKNRYPLPRIDDLFDQLQGSSVYSKIDLRSGYHQLRVREEDISKTAFRTRYGHYEFQVMPFGLTNAPAVFMDLMNRVCKPYLDKFVIVFIDDILIYSKNKQEHEEHLKIILELLKKEELYAKFSKCEFWIPKVQFLGHVIDNKGIHVDPAKIESVKDWASPKTPTEIRQFLGLAGYYRRFIEGFSKIAKPMTKLTQKKVKFEWGDKQEAAFQLLKQKLCSAPILALPEGSEDFIVYCDASIKGLGAVLMQREKVISYASRQLKIHEKNYTTHDLELGAVVFALKIWRHYLYGTKCTVFTDHKSLQHILNQKELNMRQRRWLELLSDYDCDIRYHPGKANVVADALSRKEREPPLRVRALVMTISLDLPKQILNAQTEARKPENIKNEDVGGMLIENAKFPEALRTEKLEPRTDGTLCLNGRSWLPCYDDLRTVIMHESHKSKYSIHPGSEKMYQDVKKLYWWPNMKADIATYVSKCLTCAKVKAEHQRQSGLLVQPEIPQWKWDNITMDFVTKLPKSSQGYDTIWVIVDRLTKSAIFIPMKETDPLEKLARMYLKEVVTRHGIPVSIICDRDPRFASNFWRSLQKALGTSLDMSTAYHPQTDGQSERTIQTLKDMLLYADEPLAVPLDGLHFDDKLQFVEEPIEITDREVKQLKRSRIPLVKIGIKSQASDEEIEGPMKDQPLSADASPTVLSPGYIADYDPEKDKEDPEEDPANHPTDG</sequence>
<keyword evidence="6" id="KW-0378">Hydrolase</keyword>
<dbReference type="PANTHER" id="PTHR37984:SF5">
    <property type="entry name" value="PROTEIN NYNRIN-LIKE"/>
    <property type="match status" value="1"/>
</dbReference>
<evidence type="ECO:0000313" key="11">
    <source>
        <dbReference type="EMBL" id="GJT05473.1"/>
    </source>
</evidence>
<dbReference type="InterPro" id="IPR050951">
    <property type="entry name" value="Retrovirus_Pol_polyprotein"/>
</dbReference>
<dbReference type="InterPro" id="IPR043128">
    <property type="entry name" value="Rev_trsase/Diguanyl_cyclase"/>
</dbReference>
<evidence type="ECO:0000313" key="12">
    <source>
        <dbReference type="Proteomes" id="UP001151760"/>
    </source>
</evidence>
<proteinExistence type="predicted"/>
<evidence type="ECO:0000256" key="6">
    <source>
        <dbReference type="ARBA" id="ARBA00022801"/>
    </source>
</evidence>
<dbReference type="GO" id="GO:0003964">
    <property type="term" value="F:RNA-directed DNA polymerase activity"/>
    <property type="evidence" value="ECO:0007669"/>
    <property type="project" value="UniProtKB-KW"/>
</dbReference>
<keyword evidence="12" id="KW-1185">Reference proteome</keyword>
<gene>
    <name evidence="11" type="ORF">Tco_0839935</name>
</gene>
<dbReference type="InterPro" id="IPR001584">
    <property type="entry name" value="Integrase_cat-core"/>
</dbReference>
<dbReference type="Pfam" id="PF17917">
    <property type="entry name" value="RT_RNaseH"/>
    <property type="match status" value="1"/>
</dbReference>
<dbReference type="InterPro" id="IPR012337">
    <property type="entry name" value="RNaseH-like_sf"/>
</dbReference>
<reference evidence="11" key="1">
    <citation type="journal article" date="2022" name="Int. J. Mol. Sci.">
        <title>Draft Genome of Tanacetum Coccineum: Genomic Comparison of Closely Related Tanacetum-Family Plants.</title>
        <authorList>
            <person name="Yamashiro T."/>
            <person name="Shiraishi A."/>
            <person name="Nakayama K."/>
            <person name="Satake H."/>
        </authorList>
    </citation>
    <scope>NUCLEOTIDE SEQUENCE</scope>
</reference>
<name>A0ABQ5AVW1_9ASTR</name>
<evidence type="ECO:0000256" key="5">
    <source>
        <dbReference type="ARBA" id="ARBA00022759"/>
    </source>
</evidence>
<dbReference type="EC" id="2.7.7.49" evidence="1"/>
<dbReference type="Pfam" id="PF17921">
    <property type="entry name" value="Integrase_H2C2"/>
    <property type="match status" value="1"/>
</dbReference>
<organism evidence="11 12">
    <name type="scientific">Tanacetum coccineum</name>
    <dbReference type="NCBI Taxonomy" id="301880"/>
    <lineage>
        <taxon>Eukaryota</taxon>
        <taxon>Viridiplantae</taxon>
        <taxon>Streptophyta</taxon>
        <taxon>Embryophyta</taxon>
        <taxon>Tracheophyta</taxon>
        <taxon>Spermatophyta</taxon>
        <taxon>Magnoliopsida</taxon>
        <taxon>eudicotyledons</taxon>
        <taxon>Gunneridae</taxon>
        <taxon>Pentapetalae</taxon>
        <taxon>asterids</taxon>
        <taxon>campanulids</taxon>
        <taxon>Asterales</taxon>
        <taxon>Asteraceae</taxon>
        <taxon>Asteroideae</taxon>
        <taxon>Anthemideae</taxon>
        <taxon>Anthemidinae</taxon>
        <taxon>Tanacetum</taxon>
    </lineage>
</organism>
<feature type="compositionally biased region" description="Polar residues" evidence="8">
    <location>
        <begin position="55"/>
        <end position="69"/>
    </location>
</feature>
<dbReference type="InterPro" id="IPR043502">
    <property type="entry name" value="DNA/RNA_pol_sf"/>
</dbReference>
<dbReference type="Gene3D" id="1.10.340.70">
    <property type="match status" value="1"/>
</dbReference>
<dbReference type="PROSITE" id="PS50878">
    <property type="entry name" value="RT_POL"/>
    <property type="match status" value="1"/>
</dbReference>
<dbReference type="Gene3D" id="3.30.420.10">
    <property type="entry name" value="Ribonuclease H-like superfamily/Ribonuclease H"/>
    <property type="match status" value="2"/>
</dbReference>
<evidence type="ECO:0000259" key="9">
    <source>
        <dbReference type="PROSITE" id="PS50878"/>
    </source>
</evidence>
<feature type="compositionally biased region" description="Basic and acidic residues" evidence="8">
    <location>
        <begin position="43"/>
        <end position="54"/>
    </location>
</feature>
<dbReference type="CDD" id="cd00303">
    <property type="entry name" value="retropepsin_like"/>
    <property type="match status" value="1"/>
</dbReference>
<dbReference type="Pfam" id="PF00078">
    <property type="entry name" value="RVT_1"/>
    <property type="match status" value="1"/>
</dbReference>
<dbReference type="InterPro" id="IPR036397">
    <property type="entry name" value="RNaseH_sf"/>
</dbReference>
<evidence type="ECO:0000256" key="7">
    <source>
        <dbReference type="ARBA" id="ARBA00022918"/>
    </source>
</evidence>
<dbReference type="PROSITE" id="PS50994">
    <property type="entry name" value="INTEGRASE"/>
    <property type="match status" value="1"/>
</dbReference>
<evidence type="ECO:0000256" key="2">
    <source>
        <dbReference type="ARBA" id="ARBA00022679"/>
    </source>
</evidence>
<dbReference type="Gene3D" id="2.40.70.10">
    <property type="entry name" value="Acid Proteases"/>
    <property type="match status" value="1"/>
</dbReference>
<evidence type="ECO:0000256" key="1">
    <source>
        <dbReference type="ARBA" id="ARBA00012493"/>
    </source>
</evidence>
<accession>A0ABQ5AVW1</accession>
<reference evidence="11" key="2">
    <citation type="submission" date="2022-01" db="EMBL/GenBank/DDBJ databases">
        <authorList>
            <person name="Yamashiro T."/>
            <person name="Shiraishi A."/>
            <person name="Satake H."/>
            <person name="Nakayama K."/>
        </authorList>
    </citation>
    <scope>NUCLEOTIDE SEQUENCE</scope>
</reference>
<comment type="caution">
    <text evidence="11">The sequence shown here is derived from an EMBL/GenBank/DDBJ whole genome shotgun (WGS) entry which is preliminary data.</text>
</comment>
<keyword evidence="7 11" id="KW-0695">RNA-directed DNA polymerase</keyword>
<dbReference type="PANTHER" id="PTHR37984">
    <property type="entry name" value="PROTEIN CBG26694"/>
    <property type="match status" value="1"/>
</dbReference>
<keyword evidence="2" id="KW-0808">Transferase</keyword>
<keyword evidence="5" id="KW-0255">Endonuclease</keyword>
<protein>
    <recommendedName>
        <fullName evidence="1">RNA-directed DNA polymerase</fullName>
        <ecNumber evidence="1">2.7.7.49</ecNumber>
    </recommendedName>
</protein>
<evidence type="ECO:0000256" key="8">
    <source>
        <dbReference type="SAM" id="MobiDB-lite"/>
    </source>
</evidence>
<dbReference type="Gene3D" id="3.10.10.10">
    <property type="entry name" value="HIV Type 1 Reverse Transcriptase, subunit A, domain 1"/>
    <property type="match status" value="1"/>
</dbReference>
<evidence type="ECO:0000259" key="10">
    <source>
        <dbReference type="PROSITE" id="PS50994"/>
    </source>
</evidence>
<dbReference type="InterPro" id="IPR041588">
    <property type="entry name" value="Integrase_H2C2"/>
</dbReference>
<evidence type="ECO:0000256" key="3">
    <source>
        <dbReference type="ARBA" id="ARBA00022695"/>
    </source>
</evidence>
<dbReference type="InterPro" id="IPR041373">
    <property type="entry name" value="RT_RNaseH"/>
</dbReference>
<dbReference type="CDD" id="cd01647">
    <property type="entry name" value="RT_LTR"/>
    <property type="match status" value="1"/>
</dbReference>
<dbReference type="SUPFAM" id="SSF50630">
    <property type="entry name" value="Acid proteases"/>
    <property type="match status" value="1"/>
</dbReference>
<dbReference type="Pfam" id="PF08284">
    <property type="entry name" value="RVP_2"/>
    <property type="match status" value="1"/>
</dbReference>
<keyword evidence="3" id="KW-0548">Nucleotidyltransferase</keyword>
<keyword evidence="4" id="KW-0540">Nuclease</keyword>
<evidence type="ECO:0000256" key="4">
    <source>
        <dbReference type="ARBA" id="ARBA00022722"/>
    </source>
</evidence>
<feature type="domain" description="Reverse transcriptase" evidence="9">
    <location>
        <begin position="403"/>
        <end position="582"/>
    </location>
</feature>
<dbReference type="InterPro" id="IPR021109">
    <property type="entry name" value="Peptidase_aspartic_dom_sf"/>
</dbReference>
<feature type="domain" description="Integrase catalytic" evidence="10">
    <location>
        <begin position="937"/>
        <end position="1109"/>
    </location>
</feature>
<dbReference type="InterPro" id="IPR000477">
    <property type="entry name" value="RT_dom"/>
</dbReference>
<dbReference type="CDD" id="cd09274">
    <property type="entry name" value="RNase_HI_RT_Ty3"/>
    <property type="match status" value="1"/>
</dbReference>
<dbReference type="Proteomes" id="UP001151760">
    <property type="component" value="Unassembled WGS sequence"/>
</dbReference>
<dbReference type="Gene3D" id="3.30.70.270">
    <property type="match status" value="2"/>
</dbReference>
<dbReference type="SUPFAM" id="SSF56672">
    <property type="entry name" value="DNA/RNA polymerases"/>
    <property type="match status" value="1"/>
</dbReference>
<dbReference type="SUPFAM" id="SSF53098">
    <property type="entry name" value="Ribonuclease H-like"/>
    <property type="match status" value="1"/>
</dbReference>
<dbReference type="EMBL" id="BQNB010012589">
    <property type="protein sequence ID" value="GJT05473.1"/>
    <property type="molecule type" value="Genomic_DNA"/>
</dbReference>